<dbReference type="GO" id="GO:0016705">
    <property type="term" value="F:oxidoreductase activity, acting on paired donors, with incorporation or reduction of molecular oxygen"/>
    <property type="evidence" value="ECO:0007669"/>
    <property type="project" value="InterPro"/>
</dbReference>
<gene>
    <name evidence="2" type="ORF">GGX14DRAFT_600481</name>
</gene>
<feature type="signal peptide" evidence="1">
    <location>
        <begin position="1"/>
        <end position="22"/>
    </location>
</feature>
<evidence type="ECO:0008006" key="4">
    <source>
        <dbReference type="Google" id="ProtNLM"/>
    </source>
</evidence>
<comment type="caution">
    <text evidence="2">The sequence shown here is derived from an EMBL/GenBank/DDBJ whole genome shotgun (WGS) entry which is preliminary data.</text>
</comment>
<dbReference type="GO" id="GO:0005506">
    <property type="term" value="F:iron ion binding"/>
    <property type="evidence" value="ECO:0007669"/>
    <property type="project" value="InterPro"/>
</dbReference>
<keyword evidence="1" id="KW-0732">Signal</keyword>
<dbReference type="Pfam" id="PF00067">
    <property type="entry name" value="p450"/>
    <property type="match status" value="1"/>
</dbReference>
<protein>
    <recommendedName>
        <fullName evidence="4">Cytochrome P450</fullName>
    </recommendedName>
</protein>
<dbReference type="InterPro" id="IPR036396">
    <property type="entry name" value="Cyt_P450_sf"/>
</dbReference>
<feature type="non-terminal residue" evidence="2">
    <location>
        <position position="1"/>
    </location>
</feature>
<reference evidence="2" key="1">
    <citation type="submission" date="2023-03" db="EMBL/GenBank/DDBJ databases">
        <title>Massive genome expansion in bonnet fungi (Mycena s.s.) driven by repeated elements and novel gene families across ecological guilds.</title>
        <authorList>
            <consortium name="Lawrence Berkeley National Laboratory"/>
            <person name="Harder C.B."/>
            <person name="Miyauchi S."/>
            <person name="Viragh M."/>
            <person name="Kuo A."/>
            <person name="Thoen E."/>
            <person name="Andreopoulos B."/>
            <person name="Lu D."/>
            <person name="Skrede I."/>
            <person name="Drula E."/>
            <person name="Henrissat B."/>
            <person name="Morin E."/>
            <person name="Kohler A."/>
            <person name="Barry K."/>
            <person name="LaButti K."/>
            <person name="Morin E."/>
            <person name="Salamov A."/>
            <person name="Lipzen A."/>
            <person name="Mereny Z."/>
            <person name="Hegedus B."/>
            <person name="Baldrian P."/>
            <person name="Stursova M."/>
            <person name="Weitz H."/>
            <person name="Taylor A."/>
            <person name="Grigoriev I.V."/>
            <person name="Nagy L.G."/>
            <person name="Martin F."/>
            <person name="Kauserud H."/>
        </authorList>
    </citation>
    <scope>NUCLEOTIDE SEQUENCE</scope>
    <source>
        <strain evidence="2">9144</strain>
    </source>
</reference>
<dbReference type="EMBL" id="JARJCW010000132">
    <property type="protein sequence ID" value="KAJ7191483.1"/>
    <property type="molecule type" value="Genomic_DNA"/>
</dbReference>
<dbReference type="Gene3D" id="1.10.630.10">
    <property type="entry name" value="Cytochrome P450"/>
    <property type="match status" value="1"/>
</dbReference>
<proteinExistence type="predicted"/>
<evidence type="ECO:0000313" key="3">
    <source>
        <dbReference type="Proteomes" id="UP001219525"/>
    </source>
</evidence>
<dbReference type="GO" id="GO:0004497">
    <property type="term" value="F:monooxygenase activity"/>
    <property type="evidence" value="ECO:0007669"/>
    <property type="project" value="InterPro"/>
</dbReference>
<dbReference type="GO" id="GO:0020037">
    <property type="term" value="F:heme binding"/>
    <property type="evidence" value="ECO:0007669"/>
    <property type="project" value="InterPro"/>
</dbReference>
<sequence>DGLVVLLMECLLAMTLHPDVRSAAQQDIEAIVGRGRLPNLSDRAQLPYVDA</sequence>
<dbReference type="SUPFAM" id="SSF48264">
    <property type="entry name" value="Cytochrome P450"/>
    <property type="match status" value="1"/>
</dbReference>
<feature type="chain" id="PRO_5042225121" description="Cytochrome P450" evidence="1">
    <location>
        <begin position="23"/>
        <end position="51"/>
    </location>
</feature>
<feature type="non-terminal residue" evidence="2">
    <location>
        <position position="51"/>
    </location>
</feature>
<organism evidence="2 3">
    <name type="scientific">Mycena pura</name>
    <dbReference type="NCBI Taxonomy" id="153505"/>
    <lineage>
        <taxon>Eukaryota</taxon>
        <taxon>Fungi</taxon>
        <taxon>Dikarya</taxon>
        <taxon>Basidiomycota</taxon>
        <taxon>Agaricomycotina</taxon>
        <taxon>Agaricomycetes</taxon>
        <taxon>Agaricomycetidae</taxon>
        <taxon>Agaricales</taxon>
        <taxon>Marasmiineae</taxon>
        <taxon>Mycenaceae</taxon>
        <taxon>Mycena</taxon>
    </lineage>
</organism>
<dbReference type="Proteomes" id="UP001219525">
    <property type="component" value="Unassembled WGS sequence"/>
</dbReference>
<dbReference type="AlphaFoldDB" id="A0AAD6URU4"/>
<keyword evidence="3" id="KW-1185">Reference proteome</keyword>
<name>A0AAD6URU4_9AGAR</name>
<accession>A0AAD6URU4</accession>
<evidence type="ECO:0000256" key="1">
    <source>
        <dbReference type="SAM" id="SignalP"/>
    </source>
</evidence>
<evidence type="ECO:0000313" key="2">
    <source>
        <dbReference type="EMBL" id="KAJ7191483.1"/>
    </source>
</evidence>
<dbReference type="InterPro" id="IPR001128">
    <property type="entry name" value="Cyt_P450"/>
</dbReference>